<feature type="compositionally biased region" description="Basic and acidic residues" evidence="1">
    <location>
        <begin position="1378"/>
        <end position="1391"/>
    </location>
</feature>
<accession>A0A8J4CX91</accession>
<evidence type="ECO:0000313" key="4">
    <source>
        <dbReference type="Proteomes" id="UP000747110"/>
    </source>
</evidence>
<feature type="region of interest" description="Disordered" evidence="1">
    <location>
        <begin position="92"/>
        <end position="119"/>
    </location>
</feature>
<feature type="region of interest" description="Disordered" evidence="1">
    <location>
        <begin position="1316"/>
        <end position="1474"/>
    </location>
</feature>
<feature type="compositionally biased region" description="Acidic residues" evidence="1">
    <location>
        <begin position="1367"/>
        <end position="1377"/>
    </location>
</feature>
<feature type="compositionally biased region" description="Low complexity" evidence="1">
    <location>
        <begin position="96"/>
        <end position="105"/>
    </location>
</feature>
<protein>
    <submittedName>
        <fullName evidence="2">Uncharacterized protein</fullName>
    </submittedName>
</protein>
<evidence type="ECO:0000313" key="3">
    <source>
        <dbReference type="EMBL" id="GIL95840.1"/>
    </source>
</evidence>
<feature type="compositionally biased region" description="Basic residues" evidence="1">
    <location>
        <begin position="1462"/>
        <end position="1474"/>
    </location>
</feature>
<dbReference type="EMBL" id="BNCP01000039">
    <property type="protein sequence ID" value="GIL87262.1"/>
    <property type="molecule type" value="Genomic_DNA"/>
</dbReference>
<feature type="compositionally biased region" description="Acidic residues" evidence="1">
    <location>
        <begin position="960"/>
        <end position="971"/>
    </location>
</feature>
<feature type="compositionally biased region" description="Polar residues" evidence="1">
    <location>
        <begin position="1397"/>
        <end position="1408"/>
    </location>
</feature>
<feature type="compositionally biased region" description="Acidic residues" evidence="1">
    <location>
        <begin position="770"/>
        <end position="780"/>
    </location>
</feature>
<feature type="compositionally biased region" description="Low complexity" evidence="1">
    <location>
        <begin position="1086"/>
        <end position="1095"/>
    </location>
</feature>
<name>A0A8J4CX91_9CHLO</name>
<feature type="region of interest" description="Disordered" evidence="1">
    <location>
        <begin position="922"/>
        <end position="971"/>
    </location>
</feature>
<sequence>MPPKPLRRPTRKEAEALSQNVRFVYLSQASQLLASEGNLKDAAYFGLNALKVADAQGAAVARRIALQHCEVCGVFLSPSSCSSVECVDISSRSQRRPAATNANPAPGGPGNRSSGGKGASNVVAVVRTCQVCGHRNSQPFAAPHVARRIAESEARAIKQLRLRQQQQQAEGPQQIQEAPVPQRQEAQQTMEDLEREPRQQQPVDATTVEAAPPAIVETATLQPCCKPTADAIYVASVPPEDVESWGVGTDLVARASETRADAAIHADETVPVVEDTWAACLHAVAANGTNDDEFSATAERHETLALPSLPQPLMDGVRAIAAETDGSPADAEVASAQEAQNPEEGVTARMVVDNAQEAVAEDPAAVDCVKETGTTEDAAGVAALRDCAEVLVAVSSLAAETPCFEGQRVAEPQDVADGCSNQMADVAEESSPAAATGRASEAAPAKEQAEEQGSAGNAVHAAQAVQDEITAEDAEMHARKASEVGGSTTGAEGRSAAVPDDAVAPTASTVTRKPLEVRYPAVAAGGAAVDAVADDQELGLQAAPKLPSAMEQPYIVCAAVGSAVGEAPGGAVKMGTVASSIGEMAAGLLKAAMGQESFGVACVSTVPRATQLAEQEPAELTLVTTGGVEEGHPTPQVNVGRGDGGDERPPTANPGAEAAIWTSDEQAMEVDEGEEIADGREGEAGKSEEDNDWEGCVQEVSAEESWKTSKPVDSLEVILQRVPQKCVAAQSCTILHEEMLGRPGAASRGAVLISSKEEDGEERASNAKDQDEDFGEEEDAEAVGKAMGFVAAAAGAVTGPIIGTEMAALGMATGAAAMAAAGAAMCCIHDSESNKDEGPAPEAVAAVLLEVHVVEAAVAQKKPPSSLQERHVEEGGSEIPAVGNNTAALAASPQVTGEAANVALEAEGSAVTASMQMAVGVTEGEDAAESQKVEEDDAHGWGTPGITSGDVSHGINEGGNSEEERDPEEEKEEACGEMAMAAASVLQKADTVSPAQQSGLRWAAALHKPIATAEAAVATAAKAAAGDAATVACEAATARSLVKPQCMPSCEPEHLPVVLDRARPVQPAQPAVQSQDLLSKKHGERTQVQTQQQRQQRTRVLAVGAGNELADPEVMVGCAAVGRAANEMSVLSEGGMPSRLSEAPLKALRTRCQQSRRQKDQQIVQQPGALHTRSEPSHKRRRAQPDWLPGGYVSETSIHPLLPQEREDGVLVYEAPYAQGLLDLRPVVELEWPRALHQPHHRRRFLRERALYMAHYARFAAEPLQSQSKERPQLTGELRPGRYPMAIMAMPEREPASQPLADRSAADRDAAMGLDARQLPKERCGRRELIKDSRLMGESDENSDGIPGLGPWARLPPWEGISRNDEIMDDEANDGEEKEPRAGKTPGRSDGRMVTGQLLQKPQRSFSASPGVATPENAAEGKPEERRWEQNQLQQKEDRMQTPLQRSNKRDAWAAADGGNQQRKKHSRVKGLRI</sequence>
<organism evidence="2 4">
    <name type="scientific">Volvox reticuliferus</name>
    <dbReference type="NCBI Taxonomy" id="1737510"/>
    <lineage>
        <taxon>Eukaryota</taxon>
        <taxon>Viridiplantae</taxon>
        <taxon>Chlorophyta</taxon>
        <taxon>core chlorophytes</taxon>
        <taxon>Chlorophyceae</taxon>
        <taxon>CS clade</taxon>
        <taxon>Chlamydomonadales</taxon>
        <taxon>Volvocaceae</taxon>
        <taxon>Volvox</taxon>
    </lineage>
</organism>
<dbReference type="EMBL" id="BNCQ01000002">
    <property type="protein sequence ID" value="GIL95840.1"/>
    <property type="molecule type" value="Genomic_DNA"/>
</dbReference>
<dbReference type="OrthoDB" id="552658at2759"/>
<feature type="region of interest" description="Disordered" evidence="1">
    <location>
        <begin position="754"/>
        <end position="780"/>
    </location>
</feature>
<feature type="compositionally biased region" description="Basic and acidic residues" evidence="1">
    <location>
        <begin position="1318"/>
        <end position="1337"/>
    </location>
</feature>
<feature type="region of interest" description="Disordered" evidence="1">
    <location>
        <begin position="474"/>
        <end position="502"/>
    </location>
</feature>
<evidence type="ECO:0000256" key="1">
    <source>
        <dbReference type="SAM" id="MobiDB-lite"/>
    </source>
</evidence>
<feature type="region of interest" description="Disordered" evidence="1">
    <location>
        <begin position="161"/>
        <end position="209"/>
    </location>
</feature>
<dbReference type="Proteomes" id="UP000747110">
    <property type="component" value="Unassembled WGS sequence"/>
</dbReference>
<comment type="caution">
    <text evidence="2">The sequence shown here is derived from an EMBL/GenBank/DDBJ whole genome shotgun (WGS) entry which is preliminary data.</text>
</comment>
<evidence type="ECO:0000313" key="2">
    <source>
        <dbReference type="EMBL" id="GIL87262.1"/>
    </source>
</evidence>
<feature type="region of interest" description="Disordered" evidence="1">
    <location>
        <begin position="1066"/>
        <end position="1095"/>
    </location>
</feature>
<dbReference type="Proteomes" id="UP000722791">
    <property type="component" value="Unassembled WGS sequence"/>
</dbReference>
<keyword evidence="4" id="KW-1185">Reference proteome</keyword>
<gene>
    <name evidence="2" type="ORF">Vretifemale_15348</name>
    <name evidence="3" type="ORF">Vretimale_1776</name>
</gene>
<proteinExistence type="predicted"/>
<feature type="compositionally biased region" description="Low complexity" evidence="1">
    <location>
        <begin position="161"/>
        <end position="179"/>
    </location>
</feature>
<feature type="compositionally biased region" description="Basic and acidic residues" evidence="1">
    <location>
        <begin position="1419"/>
        <end position="1440"/>
    </location>
</feature>
<reference evidence="2" key="1">
    <citation type="journal article" date="2021" name="Proc. Natl. Acad. Sci. U.S.A.">
        <title>Three genomes in the algal genus Volvox reveal the fate of a haploid sex-determining region after a transition to homothallism.</title>
        <authorList>
            <person name="Yamamoto K."/>
            <person name="Hamaji T."/>
            <person name="Kawai-Toyooka H."/>
            <person name="Matsuzaki R."/>
            <person name="Takahashi F."/>
            <person name="Nishimura Y."/>
            <person name="Kawachi M."/>
            <person name="Noguchi H."/>
            <person name="Minakuchi Y."/>
            <person name="Umen J.G."/>
            <person name="Toyoda A."/>
            <person name="Nozaki H."/>
        </authorList>
    </citation>
    <scope>NUCLEOTIDE SEQUENCE</scope>
    <source>
        <strain evidence="3">NIES-3785</strain>
        <strain evidence="2">NIES-3786</strain>
    </source>
</reference>
<feature type="region of interest" description="Disordered" evidence="1">
    <location>
        <begin position="626"/>
        <end position="656"/>
    </location>
</feature>
<feature type="region of interest" description="Disordered" evidence="1">
    <location>
        <begin position="1154"/>
        <end position="1190"/>
    </location>
</feature>
<feature type="compositionally biased region" description="Gly residues" evidence="1">
    <location>
        <begin position="108"/>
        <end position="118"/>
    </location>
</feature>
<feature type="compositionally biased region" description="Polar residues" evidence="1">
    <location>
        <begin position="1154"/>
        <end position="1165"/>
    </location>
</feature>
<feature type="region of interest" description="Disordered" evidence="1">
    <location>
        <begin position="425"/>
        <end position="461"/>
    </location>
</feature>